<dbReference type="Proteomes" id="UP000011715">
    <property type="component" value="Unassembled WGS sequence"/>
</dbReference>
<evidence type="ECO:0000256" key="2">
    <source>
        <dbReference type="SAM" id="MobiDB-lite"/>
    </source>
</evidence>
<dbReference type="PANTHER" id="PTHR23148">
    <property type="entry name" value="SERINE/ARGININE REGULATED NUCLEAR MATRIX PROTEIN"/>
    <property type="match status" value="1"/>
</dbReference>
<protein>
    <recommendedName>
        <fullName evidence="3">PWI domain-containing protein</fullName>
    </recommendedName>
</protein>
<sequence>MVGQLMGHRMFHCGRKRTPRSAARAPLLLKIVEPGLRGATRLCTSHTRHRVFTSSVFFLCAKSRRKLNHPTPSSADLRLQQLSPCRAITAPTAPKMATGVDAKLLKATKFPPEFNQKVDMRKVNLQVMKKWITGRISEILGNEDDVVIELCSNLIEDNRFPDIKSIQIQLTGFLDKDTPTFCKELWNLCLSAQASPQGVPKELLEAKKRELLQEKVPTLLDSLAQGLKPRRRPKKQPRKLDSDARHCLVETVVVGAMVVLTAGVAAAVDAVEDSATGTLEDVEERAVGEIDPDRHRLAVAAETRTAPLPATSMFRGADREDVEDDVEKRGGSCIGTLDTMPYYKSRILRAFRGHVGAERPNRDTEGRGSGLARQNDPSDRVVAHHQERAVLGLRPPSAVVDPVREASLANGTEAALDPSRRRPRNAARPRAARSRHVDPPVPGRATALLLMIVAGPGGAERERGHRVAAAARLVLEVADVVAHRAGDARGAAVAADDEAPVGAETAAVAAHGAAGMVRVERDAAAPRFHPRDSRETLQLMLLELKTGDRNCPPAKLLPQP</sequence>
<evidence type="ECO:0000256" key="1">
    <source>
        <dbReference type="ARBA" id="ARBA00022664"/>
    </source>
</evidence>
<dbReference type="VEuPathDB" id="FungiDB:MAPG_06715"/>
<feature type="region of interest" description="Disordered" evidence="2">
    <location>
        <begin position="402"/>
        <end position="441"/>
    </location>
</feature>
<dbReference type="GO" id="GO:0003723">
    <property type="term" value="F:RNA binding"/>
    <property type="evidence" value="ECO:0007669"/>
    <property type="project" value="TreeGrafter"/>
</dbReference>
<feature type="domain" description="PWI" evidence="3">
    <location>
        <begin position="107"/>
        <end position="206"/>
    </location>
</feature>
<reference evidence="4" key="3">
    <citation type="submission" date="2011-03" db="EMBL/GenBank/DDBJ databases">
        <title>Annotation of Magnaporthe poae ATCC 64411.</title>
        <authorList>
            <person name="Ma L.-J."/>
            <person name="Dead R."/>
            <person name="Young S.K."/>
            <person name="Zeng Q."/>
            <person name="Gargeya S."/>
            <person name="Fitzgerald M."/>
            <person name="Haas B."/>
            <person name="Abouelleil A."/>
            <person name="Alvarado L."/>
            <person name="Arachchi H.M."/>
            <person name="Berlin A."/>
            <person name="Brown A."/>
            <person name="Chapman S.B."/>
            <person name="Chen Z."/>
            <person name="Dunbar C."/>
            <person name="Freedman E."/>
            <person name="Gearin G."/>
            <person name="Gellesch M."/>
            <person name="Goldberg J."/>
            <person name="Griggs A."/>
            <person name="Gujja S."/>
            <person name="Heiman D."/>
            <person name="Howarth C."/>
            <person name="Larson L."/>
            <person name="Lui A."/>
            <person name="MacDonald P.J.P."/>
            <person name="Mehta T."/>
            <person name="Montmayeur A."/>
            <person name="Murphy C."/>
            <person name="Neiman D."/>
            <person name="Pearson M."/>
            <person name="Priest M."/>
            <person name="Roberts A."/>
            <person name="Saif S."/>
            <person name="Shea T."/>
            <person name="Shenoy N."/>
            <person name="Sisk P."/>
            <person name="Stolte C."/>
            <person name="Sykes S."/>
            <person name="Yandava C."/>
            <person name="Wortman J."/>
            <person name="Nusbaum C."/>
            <person name="Birren B."/>
        </authorList>
    </citation>
    <scope>NUCLEOTIDE SEQUENCE</scope>
    <source>
        <strain evidence="4">ATCC 64411</strain>
    </source>
</reference>
<dbReference type="eggNOG" id="KOG2146">
    <property type="taxonomic scope" value="Eukaryota"/>
</dbReference>
<dbReference type="Gene3D" id="1.20.1390.10">
    <property type="entry name" value="PWI domain"/>
    <property type="match status" value="1"/>
</dbReference>
<dbReference type="EMBL" id="ADBL01001623">
    <property type="status" value="NOT_ANNOTATED_CDS"/>
    <property type="molecule type" value="Genomic_DNA"/>
</dbReference>
<feature type="region of interest" description="Disordered" evidence="2">
    <location>
        <begin position="354"/>
        <end position="381"/>
    </location>
</feature>
<organism evidence="5 6">
    <name type="scientific">Magnaporthiopsis poae (strain ATCC 64411 / 73-15)</name>
    <name type="common">Kentucky bluegrass fungus</name>
    <name type="synonym">Magnaporthe poae</name>
    <dbReference type="NCBI Taxonomy" id="644358"/>
    <lineage>
        <taxon>Eukaryota</taxon>
        <taxon>Fungi</taxon>
        <taxon>Dikarya</taxon>
        <taxon>Ascomycota</taxon>
        <taxon>Pezizomycotina</taxon>
        <taxon>Sordariomycetes</taxon>
        <taxon>Sordariomycetidae</taxon>
        <taxon>Magnaporthales</taxon>
        <taxon>Magnaporthaceae</taxon>
        <taxon>Magnaporthiopsis</taxon>
    </lineage>
</organism>
<dbReference type="Pfam" id="PF01480">
    <property type="entry name" value="PWI"/>
    <property type="match status" value="1"/>
</dbReference>
<feature type="compositionally biased region" description="Basic residues" evidence="2">
    <location>
        <begin position="421"/>
        <end position="434"/>
    </location>
</feature>
<dbReference type="GO" id="GO:0048024">
    <property type="term" value="P:regulation of mRNA splicing, via spliceosome"/>
    <property type="evidence" value="ECO:0007669"/>
    <property type="project" value="TreeGrafter"/>
</dbReference>
<dbReference type="PANTHER" id="PTHR23148:SF0">
    <property type="entry name" value="SERINE_ARGININE REPETITIVE MATRIX PROTEIN 1"/>
    <property type="match status" value="1"/>
</dbReference>
<dbReference type="AlphaFoldDB" id="A0A0C4E2S6"/>
<accession>A0A0C4E2S6</accession>
<evidence type="ECO:0000259" key="3">
    <source>
        <dbReference type="PROSITE" id="PS51025"/>
    </source>
</evidence>
<reference evidence="6" key="2">
    <citation type="submission" date="2010-05" db="EMBL/GenBank/DDBJ databases">
        <title>The genome sequence of Magnaporthe poae strain ATCC 64411.</title>
        <authorList>
            <person name="Ma L.-J."/>
            <person name="Dead R."/>
            <person name="Young S."/>
            <person name="Zeng Q."/>
            <person name="Koehrsen M."/>
            <person name="Alvarado L."/>
            <person name="Berlin A."/>
            <person name="Chapman S.B."/>
            <person name="Chen Z."/>
            <person name="Freedman E."/>
            <person name="Gellesch M."/>
            <person name="Goldberg J."/>
            <person name="Griggs A."/>
            <person name="Gujja S."/>
            <person name="Heilman E.R."/>
            <person name="Heiman D."/>
            <person name="Hepburn T."/>
            <person name="Howarth C."/>
            <person name="Jen D."/>
            <person name="Larson L."/>
            <person name="Mehta T."/>
            <person name="Neiman D."/>
            <person name="Pearson M."/>
            <person name="Roberts A."/>
            <person name="Saif S."/>
            <person name="Shea T."/>
            <person name="Shenoy N."/>
            <person name="Sisk P."/>
            <person name="Stolte C."/>
            <person name="Sykes S."/>
            <person name="Walk T."/>
            <person name="White J."/>
            <person name="Yandava C."/>
            <person name="Haas B."/>
            <person name="Nusbaum C."/>
            <person name="Birren B."/>
        </authorList>
    </citation>
    <scope>NUCLEOTIDE SEQUENCE [LARGE SCALE GENOMIC DNA]</scope>
    <source>
        <strain evidence="6">ATCC 64411 / 73-15</strain>
    </source>
</reference>
<dbReference type="SMART" id="SM00311">
    <property type="entry name" value="PWI"/>
    <property type="match status" value="1"/>
</dbReference>
<evidence type="ECO:0000313" key="5">
    <source>
        <dbReference type="EnsemblFungi" id="MAPG_06715T0"/>
    </source>
</evidence>
<dbReference type="InterPro" id="IPR002483">
    <property type="entry name" value="PWI_dom"/>
</dbReference>
<dbReference type="InterPro" id="IPR052225">
    <property type="entry name" value="Ser/Arg_repetitive_matrix"/>
</dbReference>
<reference evidence="5" key="4">
    <citation type="journal article" date="2015" name="G3 (Bethesda)">
        <title>Genome sequences of three phytopathogenic species of the Magnaporthaceae family of fungi.</title>
        <authorList>
            <person name="Okagaki L.H."/>
            <person name="Nunes C.C."/>
            <person name="Sailsbery J."/>
            <person name="Clay B."/>
            <person name="Brown D."/>
            <person name="John T."/>
            <person name="Oh Y."/>
            <person name="Young N."/>
            <person name="Fitzgerald M."/>
            <person name="Haas B.J."/>
            <person name="Zeng Q."/>
            <person name="Young S."/>
            <person name="Adiconis X."/>
            <person name="Fan L."/>
            <person name="Levin J.Z."/>
            <person name="Mitchell T.K."/>
            <person name="Okubara P.A."/>
            <person name="Farman M.L."/>
            <person name="Kohn L.M."/>
            <person name="Birren B."/>
            <person name="Ma L.-J."/>
            <person name="Dean R.A."/>
        </authorList>
    </citation>
    <scope>NUCLEOTIDE SEQUENCE</scope>
    <source>
        <strain evidence="5">ATCC 64411 / 73-15</strain>
    </source>
</reference>
<dbReference type="GO" id="GO:0005681">
    <property type="term" value="C:spliceosomal complex"/>
    <property type="evidence" value="ECO:0007669"/>
    <property type="project" value="TreeGrafter"/>
</dbReference>
<dbReference type="GO" id="GO:0006397">
    <property type="term" value="P:mRNA processing"/>
    <property type="evidence" value="ECO:0007669"/>
    <property type="project" value="UniProtKB-KW"/>
</dbReference>
<reference evidence="5" key="5">
    <citation type="submission" date="2015-06" db="UniProtKB">
        <authorList>
            <consortium name="EnsemblFungi"/>
        </authorList>
    </citation>
    <scope>IDENTIFICATION</scope>
    <source>
        <strain evidence="5">ATCC 64411</strain>
    </source>
</reference>
<dbReference type="InterPro" id="IPR036483">
    <property type="entry name" value="PWI_dom_sf"/>
</dbReference>
<dbReference type="PROSITE" id="PS51025">
    <property type="entry name" value="PWI"/>
    <property type="match status" value="1"/>
</dbReference>
<keyword evidence="6" id="KW-1185">Reference proteome</keyword>
<gene>
    <name evidence="4" type="ORF">MAPG_06715</name>
</gene>
<dbReference type="SUPFAM" id="SSF101233">
    <property type="entry name" value="PWI domain"/>
    <property type="match status" value="1"/>
</dbReference>
<dbReference type="EnsemblFungi" id="MAPG_06715T0">
    <property type="protein sequence ID" value="MAPG_06715T0"/>
    <property type="gene ID" value="MAPG_06715"/>
</dbReference>
<dbReference type="OrthoDB" id="163257at2759"/>
<keyword evidence="1" id="KW-0507">mRNA processing</keyword>
<dbReference type="EMBL" id="GL876970">
    <property type="protein sequence ID" value="KLU87722.1"/>
    <property type="molecule type" value="Genomic_DNA"/>
</dbReference>
<evidence type="ECO:0000313" key="6">
    <source>
        <dbReference type="Proteomes" id="UP000011715"/>
    </source>
</evidence>
<name>A0A0C4E2S6_MAGP6</name>
<reference evidence="4" key="1">
    <citation type="submission" date="2010-05" db="EMBL/GenBank/DDBJ databases">
        <title>The Genome Sequence of Magnaporthe poae strain ATCC 64411.</title>
        <authorList>
            <consortium name="The Broad Institute Genome Sequencing Platform"/>
            <consortium name="Broad Institute Genome Sequencing Center for Infectious Disease"/>
            <person name="Ma L.-J."/>
            <person name="Dead R."/>
            <person name="Young S."/>
            <person name="Zeng Q."/>
            <person name="Koehrsen M."/>
            <person name="Alvarado L."/>
            <person name="Berlin A."/>
            <person name="Chapman S.B."/>
            <person name="Chen Z."/>
            <person name="Freedman E."/>
            <person name="Gellesch M."/>
            <person name="Goldberg J."/>
            <person name="Griggs A."/>
            <person name="Gujja S."/>
            <person name="Heilman E.R."/>
            <person name="Heiman D."/>
            <person name="Hepburn T."/>
            <person name="Howarth C."/>
            <person name="Jen D."/>
            <person name="Larson L."/>
            <person name="Mehta T."/>
            <person name="Neiman D."/>
            <person name="Pearson M."/>
            <person name="Roberts A."/>
            <person name="Saif S."/>
            <person name="Shea T."/>
            <person name="Shenoy N."/>
            <person name="Sisk P."/>
            <person name="Stolte C."/>
            <person name="Sykes S."/>
            <person name="Walk T."/>
            <person name="White J."/>
            <person name="Yandava C."/>
            <person name="Haas B."/>
            <person name="Nusbaum C."/>
            <person name="Birren B."/>
        </authorList>
    </citation>
    <scope>NUCLEOTIDE SEQUENCE</scope>
    <source>
        <strain evidence="4">ATCC 64411</strain>
    </source>
</reference>
<evidence type="ECO:0000313" key="4">
    <source>
        <dbReference type="EMBL" id="KLU87722.1"/>
    </source>
</evidence>
<dbReference type="STRING" id="644358.A0A0C4E2S6"/>
<proteinExistence type="predicted"/>
<feature type="compositionally biased region" description="Basic and acidic residues" evidence="2">
    <location>
        <begin position="355"/>
        <end position="366"/>
    </location>
</feature>